<organism evidence="2 3">
    <name type="scientific">Spirosoma foliorum</name>
    <dbReference type="NCBI Taxonomy" id="2710596"/>
    <lineage>
        <taxon>Bacteria</taxon>
        <taxon>Pseudomonadati</taxon>
        <taxon>Bacteroidota</taxon>
        <taxon>Cytophagia</taxon>
        <taxon>Cytophagales</taxon>
        <taxon>Cytophagaceae</taxon>
        <taxon>Spirosoma</taxon>
    </lineage>
</organism>
<keyword evidence="3" id="KW-1185">Reference proteome</keyword>
<dbReference type="EMBL" id="CP059732">
    <property type="protein sequence ID" value="QMW06334.1"/>
    <property type="molecule type" value="Genomic_DNA"/>
</dbReference>
<dbReference type="SUPFAM" id="SSF81301">
    <property type="entry name" value="Nucleotidyltransferase"/>
    <property type="match status" value="1"/>
</dbReference>
<dbReference type="Proteomes" id="UP000515369">
    <property type="component" value="Chromosome"/>
</dbReference>
<dbReference type="AlphaFoldDB" id="A0A7G5H5E2"/>
<dbReference type="Gene3D" id="3.30.460.10">
    <property type="entry name" value="Beta Polymerase, domain 2"/>
    <property type="match status" value="1"/>
</dbReference>
<evidence type="ECO:0008006" key="4">
    <source>
        <dbReference type="Google" id="ProtNLM"/>
    </source>
</evidence>
<evidence type="ECO:0000313" key="2">
    <source>
        <dbReference type="EMBL" id="QMW06334.1"/>
    </source>
</evidence>
<dbReference type="KEGG" id="sfol:H3H32_16310"/>
<feature type="region of interest" description="Disordered" evidence="1">
    <location>
        <begin position="19"/>
        <end position="43"/>
    </location>
</feature>
<accession>A0A7G5H5E2</accession>
<evidence type="ECO:0000313" key="3">
    <source>
        <dbReference type="Proteomes" id="UP000515369"/>
    </source>
</evidence>
<sequence length="237" mass="26364">MRSNGLSASNAIKTILSRKVVDEPAPEKTKPEPVATAAGATAEAPKMDLSKAQRIAEDLVVLLEDLCDKIHIAGSIRRLKPQVKDIEIVCQPKLFQETDFSLFGGKSQPAQIIPAFRRMVGMLGTPIKGKPDGRHMQIDLPSGIKLDLFMPVGTDYYRQFAIRTGSAEYSAKHIAGSWKKKGWCGTHDGLRLINDCEETKSGWKVVRPNPTLPPAWQSEKEFFDWLGEKWIAPKNRI</sequence>
<name>A0A7G5H5E2_9BACT</name>
<reference evidence="2 3" key="1">
    <citation type="submission" date="2020-07" db="EMBL/GenBank/DDBJ databases">
        <title>Spirosoma foliorum sp. nov., isolated from the leaves on the Nejang mountain Korea, Republic of.</title>
        <authorList>
            <person name="Ho H."/>
            <person name="Lee Y.-J."/>
            <person name="Nurcahyanto D.-A."/>
            <person name="Kim S.-G."/>
        </authorList>
    </citation>
    <scope>NUCLEOTIDE SEQUENCE [LARGE SCALE GENOMIC DNA]</scope>
    <source>
        <strain evidence="2 3">PL0136</strain>
    </source>
</reference>
<evidence type="ECO:0000256" key="1">
    <source>
        <dbReference type="SAM" id="MobiDB-lite"/>
    </source>
</evidence>
<gene>
    <name evidence="2" type="ORF">H3H32_16310</name>
</gene>
<dbReference type="InterPro" id="IPR043519">
    <property type="entry name" value="NT_sf"/>
</dbReference>
<feature type="compositionally biased region" description="Basic and acidic residues" evidence="1">
    <location>
        <begin position="19"/>
        <end position="31"/>
    </location>
</feature>
<protein>
    <recommendedName>
        <fullName evidence="4">DNA polymerase beta thumb domain-containing protein</fullName>
    </recommendedName>
</protein>
<proteinExistence type="predicted"/>